<gene>
    <name evidence="8" type="primary">flgE</name>
    <name evidence="8" type="ORF">Pan265_20410</name>
</gene>
<dbReference type="NCBIfam" id="TIGR03506">
    <property type="entry name" value="FlgEFG_subfam"/>
    <property type="match status" value="1"/>
</dbReference>
<dbReference type="Proteomes" id="UP000320386">
    <property type="component" value="Chromosome"/>
</dbReference>
<name>A0A518BYY0_9BACT</name>
<feature type="compositionally biased region" description="Low complexity" evidence="5">
    <location>
        <begin position="212"/>
        <end position="233"/>
    </location>
</feature>
<evidence type="ECO:0000256" key="3">
    <source>
        <dbReference type="ARBA" id="ARBA00023143"/>
    </source>
</evidence>
<dbReference type="PANTHER" id="PTHR30435:SF19">
    <property type="entry name" value="FLAGELLAR BASAL-BODY ROD PROTEIN FLGG"/>
    <property type="match status" value="1"/>
</dbReference>
<dbReference type="PROSITE" id="PS00588">
    <property type="entry name" value="FLAGELLA_BB_ROD"/>
    <property type="match status" value="1"/>
</dbReference>
<evidence type="ECO:0000313" key="9">
    <source>
        <dbReference type="Proteomes" id="UP000320386"/>
    </source>
</evidence>
<dbReference type="SUPFAM" id="SSF117143">
    <property type="entry name" value="Flagellar hook protein flgE"/>
    <property type="match status" value="1"/>
</dbReference>
<feature type="compositionally biased region" description="Pro residues" evidence="5">
    <location>
        <begin position="187"/>
        <end position="211"/>
    </location>
</feature>
<dbReference type="AlphaFoldDB" id="A0A518BYY0"/>
<evidence type="ECO:0000256" key="2">
    <source>
        <dbReference type="ARBA" id="ARBA00009677"/>
    </source>
</evidence>
<feature type="domain" description="Flagellar basal body rod protein N-terminal" evidence="6">
    <location>
        <begin position="9"/>
        <end position="37"/>
    </location>
</feature>
<feature type="region of interest" description="Disordered" evidence="5">
    <location>
        <begin position="164"/>
        <end position="240"/>
    </location>
</feature>
<protein>
    <submittedName>
        <fullName evidence="8">Flagellar hook protein FlgE</fullName>
    </submittedName>
</protein>
<organism evidence="8 9">
    <name type="scientific">Mucisphaera calidilacus</name>
    <dbReference type="NCBI Taxonomy" id="2527982"/>
    <lineage>
        <taxon>Bacteria</taxon>
        <taxon>Pseudomonadati</taxon>
        <taxon>Planctomycetota</taxon>
        <taxon>Phycisphaerae</taxon>
        <taxon>Phycisphaerales</taxon>
        <taxon>Phycisphaeraceae</taxon>
        <taxon>Mucisphaera</taxon>
    </lineage>
</organism>
<dbReference type="EMBL" id="CP036280">
    <property type="protein sequence ID" value="QDU72178.1"/>
    <property type="molecule type" value="Genomic_DNA"/>
</dbReference>
<sequence>MPLTHSLFTGLSGMNGSSQMLDVVGNNIANVNTTAFKGSRIQFETQILDTIQNATAPNNERGGSNPAQIGLGVRVGAISRNFNSGALQPTGVATDMAIQGNGFFLVDLEGQELYTRAGNFTLDRDFDLVTAEGARVQGYGVDNDFQIVDGQLTNINIPIGKLTIARKPSPSSSPATSTRAATSPRKAPSPSPKPSIPTPRSPRPSTPPPRSTPSTAPTARSSSPPATSSPSPKLARAASS</sequence>
<evidence type="ECO:0000256" key="1">
    <source>
        <dbReference type="ARBA" id="ARBA00004117"/>
    </source>
</evidence>
<dbReference type="PANTHER" id="PTHR30435">
    <property type="entry name" value="FLAGELLAR PROTEIN"/>
    <property type="match status" value="1"/>
</dbReference>
<accession>A0A518BYY0</accession>
<keyword evidence="9" id="KW-1185">Reference proteome</keyword>
<evidence type="ECO:0000256" key="5">
    <source>
        <dbReference type="SAM" id="MobiDB-lite"/>
    </source>
</evidence>
<evidence type="ECO:0000256" key="4">
    <source>
        <dbReference type="RuleBase" id="RU362116"/>
    </source>
</evidence>
<dbReference type="InterPro" id="IPR019776">
    <property type="entry name" value="Flagellar_basal_body_rod_CS"/>
</dbReference>
<dbReference type="Pfam" id="PF00460">
    <property type="entry name" value="Flg_bb_rod"/>
    <property type="match status" value="1"/>
</dbReference>
<dbReference type="InterPro" id="IPR001444">
    <property type="entry name" value="Flag_bb_rod_N"/>
</dbReference>
<keyword evidence="8" id="KW-0969">Cilium</keyword>
<feature type="compositionally biased region" description="Low complexity" evidence="5">
    <location>
        <begin position="165"/>
        <end position="186"/>
    </location>
</feature>
<dbReference type="Pfam" id="PF22692">
    <property type="entry name" value="LlgE_F_G_D1"/>
    <property type="match status" value="1"/>
</dbReference>
<evidence type="ECO:0000259" key="6">
    <source>
        <dbReference type="Pfam" id="PF00460"/>
    </source>
</evidence>
<evidence type="ECO:0000259" key="7">
    <source>
        <dbReference type="Pfam" id="PF22692"/>
    </source>
</evidence>
<comment type="similarity">
    <text evidence="2 4">Belongs to the flagella basal body rod proteins family.</text>
</comment>
<dbReference type="KEGG" id="mcad:Pan265_20410"/>
<feature type="domain" description="Flagellar hook protein FlgE/F/G-like D1" evidence="7">
    <location>
        <begin position="97"/>
        <end position="158"/>
    </location>
</feature>
<dbReference type="GO" id="GO:0009425">
    <property type="term" value="C:bacterial-type flagellum basal body"/>
    <property type="evidence" value="ECO:0007669"/>
    <property type="project" value="UniProtKB-SubCell"/>
</dbReference>
<dbReference type="InterPro" id="IPR053967">
    <property type="entry name" value="LlgE_F_G-like_D1"/>
</dbReference>
<proteinExistence type="inferred from homology"/>
<dbReference type="GO" id="GO:0071978">
    <property type="term" value="P:bacterial-type flagellum-dependent swarming motility"/>
    <property type="evidence" value="ECO:0007669"/>
    <property type="project" value="TreeGrafter"/>
</dbReference>
<dbReference type="OrthoDB" id="9804559at2"/>
<keyword evidence="3 4" id="KW-0975">Bacterial flagellum</keyword>
<dbReference type="InterPro" id="IPR037925">
    <property type="entry name" value="FlgE/F/G-like"/>
</dbReference>
<dbReference type="RefSeq" id="WP_145446353.1">
    <property type="nucleotide sequence ID" value="NZ_CP036280.1"/>
</dbReference>
<dbReference type="InterPro" id="IPR020013">
    <property type="entry name" value="Flagellar_FlgE/F/G"/>
</dbReference>
<keyword evidence="8" id="KW-0282">Flagellum</keyword>
<keyword evidence="8" id="KW-0966">Cell projection</keyword>
<reference evidence="8 9" key="1">
    <citation type="submission" date="2019-02" db="EMBL/GenBank/DDBJ databases">
        <title>Deep-cultivation of Planctomycetes and their phenomic and genomic characterization uncovers novel biology.</title>
        <authorList>
            <person name="Wiegand S."/>
            <person name="Jogler M."/>
            <person name="Boedeker C."/>
            <person name="Pinto D."/>
            <person name="Vollmers J."/>
            <person name="Rivas-Marin E."/>
            <person name="Kohn T."/>
            <person name="Peeters S.H."/>
            <person name="Heuer A."/>
            <person name="Rast P."/>
            <person name="Oberbeckmann S."/>
            <person name="Bunk B."/>
            <person name="Jeske O."/>
            <person name="Meyerdierks A."/>
            <person name="Storesund J.E."/>
            <person name="Kallscheuer N."/>
            <person name="Luecker S."/>
            <person name="Lage O.M."/>
            <person name="Pohl T."/>
            <person name="Merkel B.J."/>
            <person name="Hornburger P."/>
            <person name="Mueller R.-W."/>
            <person name="Bruemmer F."/>
            <person name="Labrenz M."/>
            <person name="Spormann A.M."/>
            <person name="Op den Camp H."/>
            <person name="Overmann J."/>
            <person name="Amann R."/>
            <person name="Jetten M.S.M."/>
            <person name="Mascher T."/>
            <person name="Medema M.H."/>
            <person name="Devos D.P."/>
            <person name="Kaster A.-K."/>
            <person name="Ovreas L."/>
            <person name="Rohde M."/>
            <person name="Galperin M.Y."/>
            <person name="Jogler C."/>
        </authorList>
    </citation>
    <scope>NUCLEOTIDE SEQUENCE [LARGE SCALE GENOMIC DNA]</scope>
    <source>
        <strain evidence="8 9">Pan265</strain>
    </source>
</reference>
<evidence type="ECO:0000313" key="8">
    <source>
        <dbReference type="EMBL" id="QDU72178.1"/>
    </source>
</evidence>
<comment type="subcellular location">
    <subcellularLocation>
        <location evidence="1 4">Bacterial flagellum basal body</location>
    </subcellularLocation>
</comment>